<dbReference type="EMBL" id="OY288114">
    <property type="protein sequence ID" value="CAJ0850278.1"/>
    <property type="molecule type" value="Genomic_DNA"/>
</dbReference>
<dbReference type="InterPro" id="IPR010105">
    <property type="entry name" value="TonB_sidphr_rcpt"/>
</dbReference>
<reference evidence="14" key="1">
    <citation type="submission" date="2023-07" db="EMBL/GenBank/DDBJ databases">
        <authorList>
            <person name="Pelsma A.J. K."/>
        </authorList>
    </citation>
    <scope>NUCLEOTIDE SEQUENCE</scope>
</reference>
<keyword evidence="8" id="KW-0406">Ion transport</keyword>
<keyword evidence="7" id="KW-0408">Iron</keyword>
<gene>
    <name evidence="14" type="ORF">AMST5_00246</name>
</gene>
<dbReference type="SUPFAM" id="SSF56935">
    <property type="entry name" value="Porins"/>
    <property type="match status" value="1"/>
</dbReference>
<dbReference type="NCBIfam" id="TIGR01783">
    <property type="entry name" value="TonB-siderophor"/>
    <property type="match status" value="1"/>
</dbReference>
<accession>A0AA48R9S5</accession>
<dbReference type="Gene3D" id="2.170.130.10">
    <property type="entry name" value="TonB-dependent receptor, plug domain"/>
    <property type="match status" value="1"/>
</dbReference>
<dbReference type="Pfam" id="PF07715">
    <property type="entry name" value="Plug"/>
    <property type="match status" value="1"/>
</dbReference>
<dbReference type="CDD" id="cd01347">
    <property type="entry name" value="ligand_gated_channel"/>
    <property type="match status" value="1"/>
</dbReference>
<evidence type="ECO:0000256" key="3">
    <source>
        <dbReference type="ARBA" id="ARBA00022448"/>
    </source>
</evidence>
<evidence type="ECO:0000256" key="2">
    <source>
        <dbReference type="ARBA" id="ARBA00009810"/>
    </source>
</evidence>
<evidence type="ECO:0000256" key="6">
    <source>
        <dbReference type="ARBA" id="ARBA00022729"/>
    </source>
</evidence>
<organism evidence="14">
    <name type="scientific">freshwater sediment metagenome</name>
    <dbReference type="NCBI Taxonomy" id="556182"/>
    <lineage>
        <taxon>unclassified sequences</taxon>
        <taxon>metagenomes</taxon>
        <taxon>ecological metagenomes</taxon>
    </lineage>
</organism>
<sequence length="859" mass="93424">MHSSPSTAAIGGAFGVLRRRLSLLPFIICLSVVSSALGQESLPVIDVGRPIPTATRAESTLATGAAALGQSGEADDNGTEIGPGRNGEICADGICNNPTSYASPIESLGSKVNAPVMNTPVTTKMVTRQMLEDQQAITLDQALKNVSGVALAGGGDAAVGSSFRQILIRGFQTQNYFRDGFRVDSFGLNFAGASTAEMANVESIEVLKGPAAILYGAVEPGGIVNINTKQPLTSPAFSLQQQFGSYAAYRTTLDATGPVTPNRDVLYRVIMSYENDGSFRTLDYNKNLMINPVVRWNIDANSWVRASTQFQRNSFNQDWYYVPYYGMANPLWLGRSFNWGPRSPYSQQQNFTEFTWHHDFSKDWSIQQTVFMQLLRSNWQNNGGYSTITDCSTPGAYAFGGFSLCGFNGAFTPVSQADSVILNYSSFPSDNRQAEYATTVNLVGHFDTGEYLSHTLLSGADYYRYNFRGSNLAPQNFGAVGLFGAPYFPIPVSGLYPFLATQQSADNYGVYMQDQIKLPFGLNMLAGARWQHIDNRTGASDNTTICGPFSSNAFANVAIPCNFNAILNTSRFVSERVTPRVGLLWRPLEWLSLYGNFAQSYSPNYDGKLVFGTNDPTPPSAGEQEEGGVKLALFDNRLQATAAYYHLVKTNIPIGVPNDFNHVMLVGQGRSQGPELDIQGELLPGWSINLAYANTDAITTKSNPLYLGVPVVGQPIPFVPRNVGSLSSAYEFKGGQMKGLRVGARYDYTGYLPFFHTANDGSYIYGQSTPSYGLVGLFSAYAFNLDPFKIVAQLNVSNLLDKTYFTTGGLGPQAFDSEHPGGFAAPFTNPVQVGWNMPGFNFNVIGAPRMFRGSIKVSF</sequence>
<evidence type="ECO:0000256" key="10">
    <source>
        <dbReference type="ARBA" id="ARBA00023136"/>
    </source>
</evidence>
<dbReference type="InterPro" id="IPR039426">
    <property type="entry name" value="TonB-dep_rcpt-like"/>
</dbReference>
<feature type="domain" description="TonB-dependent receptor plug" evidence="13">
    <location>
        <begin position="116"/>
        <end position="223"/>
    </location>
</feature>
<dbReference type="GO" id="GO:0015344">
    <property type="term" value="F:siderophore uptake transmembrane transporter activity"/>
    <property type="evidence" value="ECO:0007669"/>
    <property type="project" value="TreeGrafter"/>
</dbReference>
<comment type="subcellular location">
    <subcellularLocation>
        <location evidence="1">Cell outer membrane</location>
        <topology evidence="1">Multi-pass membrane protein</topology>
    </subcellularLocation>
</comment>
<evidence type="ECO:0000256" key="7">
    <source>
        <dbReference type="ARBA" id="ARBA00023004"/>
    </source>
</evidence>
<evidence type="ECO:0000256" key="9">
    <source>
        <dbReference type="ARBA" id="ARBA00023077"/>
    </source>
</evidence>
<dbReference type="Pfam" id="PF00593">
    <property type="entry name" value="TonB_dep_Rec_b-barrel"/>
    <property type="match status" value="1"/>
</dbReference>
<keyword evidence="3" id="KW-0813">Transport</keyword>
<name>A0AA48R9S5_9ZZZZ</name>
<dbReference type="GO" id="GO:0038023">
    <property type="term" value="F:signaling receptor activity"/>
    <property type="evidence" value="ECO:0007669"/>
    <property type="project" value="InterPro"/>
</dbReference>
<dbReference type="AlphaFoldDB" id="A0AA48R9S5"/>
<comment type="similarity">
    <text evidence="2">Belongs to the TonB-dependent receptor family.</text>
</comment>
<evidence type="ECO:0008006" key="15">
    <source>
        <dbReference type="Google" id="ProtNLM"/>
    </source>
</evidence>
<proteinExistence type="inferred from homology"/>
<keyword evidence="6" id="KW-0732">Signal</keyword>
<keyword evidence="11" id="KW-0998">Cell outer membrane</keyword>
<dbReference type="PANTHER" id="PTHR32552">
    <property type="entry name" value="FERRICHROME IRON RECEPTOR-RELATED"/>
    <property type="match status" value="1"/>
</dbReference>
<protein>
    <recommendedName>
        <fullName evidence="15">TonB-dependent receptor plug domain-containing protein</fullName>
    </recommendedName>
</protein>
<keyword evidence="9" id="KW-0798">TonB box</keyword>
<evidence type="ECO:0000313" key="14">
    <source>
        <dbReference type="EMBL" id="CAJ0850278.1"/>
    </source>
</evidence>
<evidence type="ECO:0000259" key="12">
    <source>
        <dbReference type="Pfam" id="PF00593"/>
    </source>
</evidence>
<evidence type="ECO:0000256" key="4">
    <source>
        <dbReference type="ARBA" id="ARBA00022496"/>
    </source>
</evidence>
<dbReference type="PANTHER" id="PTHR32552:SF68">
    <property type="entry name" value="FERRICHROME OUTER MEMBRANE TRANSPORTER_PHAGE RECEPTOR"/>
    <property type="match status" value="1"/>
</dbReference>
<dbReference type="GO" id="GO:0015891">
    <property type="term" value="P:siderophore transport"/>
    <property type="evidence" value="ECO:0007669"/>
    <property type="project" value="InterPro"/>
</dbReference>
<dbReference type="PROSITE" id="PS52016">
    <property type="entry name" value="TONB_DEPENDENT_REC_3"/>
    <property type="match status" value="1"/>
</dbReference>
<evidence type="ECO:0000256" key="1">
    <source>
        <dbReference type="ARBA" id="ARBA00004571"/>
    </source>
</evidence>
<dbReference type="Gene3D" id="2.40.170.20">
    <property type="entry name" value="TonB-dependent receptor, beta-barrel domain"/>
    <property type="match status" value="1"/>
</dbReference>
<dbReference type="InterPro" id="IPR037066">
    <property type="entry name" value="Plug_dom_sf"/>
</dbReference>
<dbReference type="InterPro" id="IPR000531">
    <property type="entry name" value="Beta-barrel_TonB"/>
</dbReference>
<evidence type="ECO:0000256" key="5">
    <source>
        <dbReference type="ARBA" id="ARBA00022692"/>
    </source>
</evidence>
<evidence type="ECO:0000256" key="8">
    <source>
        <dbReference type="ARBA" id="ARBA00023065"/>
    </source>
</evidence>
<keyword evidence="5" id="KW-0812">Transmembrane</keyword>
<feature type="domain" description="TonB-dependent receptor-like beta-barrel" evidence="12">
    <location>
        <begin position="302"/>
        <end position="799"/>
    </location>
</feature>
<dbReference type="InterPro" id="IPR036942">
    <property type="entry name" value="Beta-barrel_TonB_sf"/>
</dbReference>
<keyword evidence="10" id="KW-0472">Membrane</keyword>
<keyword evidence="4" id="KW-0410">Iron transport</keyword>
<evidence type="ECO:0000256" key="11">
    <source>
        <dbReference type="ARBA" id="ARBA00023237"/>
    </source>
</evidence>
<evidence type="ECO:0000259" key="13">
    <source>
        <dbReference type="Pfam" id="PF07715"/>
    </source>
</evidence>
<dbReference type="InterPro" id="IPR012910">
    <property type="entry name" value="Plug_dom"/>
</dbReference>
<dbReference type="GO" id="GO:0009279">
    <property type="term" value="C:cell outer membrane"/>
    <property type="evidence" value="ECO:0007669"/>
    <property type="project" value="UniProtKB-SubCell"/>
</dbReference>